<protein>
    <submittedName>
        <fullName evidence="1">Uncharacterized protein</fullName>
    </submittedName>
</protein>
<proteinExistence type="predicted"/>
<gene>
    <name evidence="1" type="ORF">GOP47_0006748</name>
</gene>
<sequence>MSIDIAATLAGTAEAAYPDTGVTTVVKSTLNRLSADANADCDDLVIASFLGSLTVEEPALVKSIHARPLEVATHQAASHAPEASQQLALEAAMPTFSQGCPVIAAIRLRHSSPHVDAPSPNVPFVRPKYQFDPALAQELRDKFLFGKGVNFPLRISSLKCKFR</sequence>
<dbReference type="AlphaFoldDB" id="A0A9D4V507"/>
<name>A0A9D4V507_ADICA</name>
<accession>A0A9D4V507</accession>
<dbReference type="Proteomes" id="UP000886520">
    <property type="component" value="Chromosome 6"/>
</dbReference>
<reference evidence="1" key="1">
    <citation type="submission" date="2021-01" db="EMBL/GenBank/DDBJ databases">
        <title>Adiantum capillus-veneris genome.</title>
        <authorList>
            <person name="Fang Y."/>
            <person name="Liao Q."/>
        </authorList>
    </citation>
    <scope>NUCLEOTIDE SEQUENCE</scope>
    <source>
        <strain evidence="1">H3</strain>
        <tissue evidence="1">Leaf</tissue>
    </source>
</reference>
<evidence type="ECO:0000313" key="1">
    <source>
        <dbReference type="EMBL" id="KAI5079077.1"/>
    </source>
</evidence>
<evidence type="ECO:0000313" key="2">
    <source>
        <dbReference type="Proteomes" id="UP000886520"/>
    </source>
</evidence>
<keyword evidence="2" id="KW-1185">Reference proteome</keyword>
<organism evidence="1 2">
    <name type="scientific">Adiantum capillus-veneris</name>
    <name type="common">Maidenhair fern</name>
    <dbReference type="NCBI Taxonomy" id="13818"/>
    <lineage>
        <taxon>Eukaryota</taxon>
        <taxon>Viridiplantae</taxon>
        <taxon>Streptophyta</taxon>
        <taxon>Embryophyta</taxon>
        <taxon>Tracheophyta</taxon>
        <taxon>Polypodiopsida</taxon>
        <taxon>Polypodiidae</taxon>
        <taxon>Polypodiales</taxon>
        <taxon>Pteridineae</taxon>
        <taxon>Pteridaceae</taxon>
        <taxon>Vittarioideae</taxon>
        <taxon>Adiantum</taxon>
    </lineage>
</organism>
<comment type="caution">
    <text evidence="1">The sequence shown here is derived from an EMBL/GenBank/DDBJ whole genome shotgun (WGS) entry which is preliminary data.</text>
</comment>
<dbReference type="EMBL" id="JABFUD020000006">
    <property type="protein sequence ID" value="KAI5079077.1"/>
    <property type="molecule type" value="Genomic_DNA"/>
</dbReference>